<feature type="binding site" evidence="9">
    <location>
        <position position="70"/>
    </location>
    <ligand>
        <name>Mg(2+)</name>
        <dbReference type="ChEBI" id="CHEBI:18420"/>
    </ligand>
</feature>
<evidence type="ECO:0000256" key="6">
    <source>
        <dbReference type="ARBA" id="ARBA00047334"/>
    </source>
</evidence>
<dbReference type="Proteomes" id="UP000028042">
    <property type="component" value="Unassembled WGS sequence"/>
</dbReference>
<evidence type="ECO:0000256" key="3">
    <source>
        <dbReference type="ARBA" id="ARBA00022723"/>
    </source>
</evidence>
<dbReference type="EMBL" id="JPGY02000001">
    <property type="protein sequence ID" value="KRU13756.1"/>
    <property type="molecule type" value="Genomic_DNA"/>
</dbReference>
<sequence length="205" mass="22017">MKTDYSLYLVTDRRFLKGRNIKTAVEKAIAGGVTVVQVREKDVTTREFYKVASEVKEITDKYNIPLIINDRIDIAQAVDATGVHLGQDDMPITLARNILGKDKIIGISVGNVNEAKEAEECGADYVGIGAIFFTGSKKDIDTPIGISGLSEIVKNINIPSVAIGGVNKDNLSQVISTGTNGAAVISAILGNDNIEQATRELKIKL</sequence>
<dbReference type="PANTHER" id="PTHR20857">
    <property type="entry name" value="THIAMINE-PHOSPHATE PYROPHOSPHORYLASE"/>
    <property type="match status" value="1"/>
</dbReference>
<dbReference type="InterPro" id="IPR036206">
    <property type="entry name" value="ThiamineP_synth_sf"/>
</dbReference>
<comment type="catalytic activity">
    <reaction evidence="7 9 10">
        <text>2-(2-carboxy-4-methylthiazol-5-yl)ethyl phosphate + 4-amino-2-methyl-5-(diphosphooxymethyl)pyrimidine + 2 H(+) = thiamine phosphate + CO2 + diphosphate</text>
        <dbReference type="Rhea" id="RHEA:47848"/>
        <dbReference type="ChEBI" id="CHEBI:15378"/>
        <dbReference type="ChEBI" id="CHEBI:16526"/>
        <dbReference type="ChEBI" id="CHEBI:33019"/>
        <dbReference type="ChEBI" id="CHEBI:37575"/>
        <dbReference type="ChEBI" id="CHEBI:57841"/>
        <dbReference type="ChEBI" id="CHEBI:62890"/>
        <dbReference type="EC" id="2.5.1.3"/>
    </reaction>
</comment>
<gene>
    <name evidence="13" type="primary">thiE1</name>
    <name evidence="9" type="synonym">thiE</name>
    <name evidence="13" type="ORF">CLPA_c01440</name>
    <name evidence="14" type="ORF">CP6013_03004</name>
</gene>
<evidence type="ECO:0000256" key="10">
    <source>
        <dbReference type="RuleBase" id="RU003826"/>
    </source>
</evidence>
<dbReference type="GO" id="GO:0005737">
    <property type="term" value="C:cytoplasm"/>
    <property type="evidence" value="ECO:0007669"/>
    <property type="project" value="TreeGrafter"/>
</dbReference>
<dbReference type="InterPro" id="IPR013785">
    <property type="entry name" value="Aldolase_TIM"/>
</dbReference>
<keyword evidence="16" id="KW-1185">Reference proteome</keyword>
<keyword evidence="4 9" id="KW-0460">Magnesium</keyword>
<dbReference type="NCBIfam" id="TIGR00693">
    <property type="entry name" value="thiE"/>
    <property type="match status" value="1"/>
</dbReference>
<feature type="binding site" evidence="9">
    <location>
        <position position="108"/>
    </location>
    <ligand>
        <name>4-amino-2-methyl-5-(diphosphooxymethyl)pyrimidine</name>
        <dbReference type="ChEBI" id="CHEBI:57841"/>
    </ligand>
</feature>
<keyword evidence="3 9" id="KW-0479">Metal-binding</keyword>
<evidence type="ECO:0000313" key="15">
    <source>
        <dbReference type="Proteomes" id="UP000028042"/>
    </source>
</evidence>
<dbReference type="GO" id="GO:0000287">
    <property type="term" value="F:magnesium ion binding"/>
    <property type="evidence" value="ECO:0007669"/>
    <property type="project" value="UniProtKB-UniRule"/>
</dbReference>
<dbReference type="SUPFAM" id="SSF51391">
    <property type="entry name" value="Thiamin phosphate synthase"/>
    <property type="match status" value="1"/>
</dbReference>
<feature type="domain" description="Thiamine phosphate synthase/TenI" evidence="12">
    <location>
        <begin position="7"/>
        <end position="188"/>
    </location>
</feature>
<organism evidence="13 16">
    <name type="scientific">Clostridium pasteurianum DSM 525 = ATCC 6013</name>
    <dbReference type="NCBI Taxonomy" id="1262449"/>
    <lineage>
        <taxon>Bacteria</taxon>
        <taxon>Bacillati</taxon>
        <taxon>Bacillota</taxon>
        <taxon>Clostridia</taxon>
        <taxon>Eubacteriales</taxon>
        <taxon>Clostridiaceae</taxon>
        <taxon>Clostridium</taxon>
    </lineage>
</organism>
<accession>A0A0H3IYZ0</accession>
<comment type="pathway">
    <text evidence="1 9 11">Cofactor biosynthesis; thiamine diphosphate biosynthesis; thiamine phosphate from 4-amino-2-methyl-5-diphosphomethylpyrimidine and 4-methyl-5-(2-phosphoethyl)-thiazole: step 1/1.</text>
</comment>
<evidence type="ECO:0000313" key="13">
    <source>
        <dbReference type="EMBL" id="AJA50232.1"/>
    </source>
</evidence>
<dbReference type="GO" id="GO:0004789">
    <property type="term" value="F:thiamine-phosphate diphosphorylase activity"/>
    <property type="evidence" value="ECO:0007669"/>
    <property type="project" value="UniProtKB-UniRule"/>
</dbReference>
<dbReference type="eggNOG" id="COG0352">
    <property type="taxonomic scope" value="Bacteria"/>
</dbReference>
<evidence type="ECO:0000256" key="9">
    <source>
        <dbReference type="HAMAP-Rule" id="MF_00097"/>
    </source>
</evidence>
<evidence type="ECO:0000256" key="2">
    <source>
        <dbReference type="ARBA" id="ARBA00022679"/>
    </source>
</evidence>
<dbReference type="Gene3D" id="3.20.20.70">
    <property type="entry name" value="Aldolase class I"/>
    <property type="match status" value="1"/>
</dbReference>
<dbReference type="AlphaFoldDB" id="A0A0H3IYZ0"/>
<evidence type="ECO:0000256" key="7">
    <source>
        <dbReference type="ARBA" id="ARBA00047851"/>
    </source>
</evidence>
<dbReference type="FunFam" id="3.20.20.70:FF:000096">
    <property type="entry name" value="Thiamine-phosphate synthase"/>
    <property type="match status" value="1"/>
</dbReference>
<dbReference type="PANTHER" id="PTHR20857:SF23">
    <property type="entry name" value="THIAMINE BIOSYNTHETIC BIFUNCTIONAL ENZYME"/>
    <property type="match status" value="1"/>
</dbReference>
<proteinExistence type="inferred from homology"/>
<comment type="catalytic activity">
    <reaction evidence="6 9 10">
        <text>4-methyl-5-(2-phosphooxyethyl)-thiazole + 4-amino-2-methyl-5-(diphosphooxymethyl)pyrimidine + H(+) = thiamine phosphate + diphosphate</text>
        <dbReference type="Rhea" id="RHEA:22328"/>
        <dbReference type="ChEBI" id="CHEBI:15378"/>
        <dbReference type="ChEBI" id="CHEBI:33019"/>
        <dbReference type="ChEBI" id="CHEBI:37575"/>
        <dbReference type="ChEBI" id="CHEBI:57841"/>
        <dbReference type="ChEBI" id="CHEBI:58296"/>
        <dbReference type="EC" id="2.5.1.3"/>
    </reaction>
</comment>
<dbReference type="UniPathway" id="UPA00060">
    <property type="reaction ID" value="UER00141"/>
</dbReference>
<comment type="catalytic activity">
    <reaction evidence="8 9 10">
        <text>2-[(2R,5Z)-2-carboxy-4-methylthiazol-5(2H)-ylidene]ethyl phosphate + 4-amino-2-methyl-5-(diphosphooxymethyl)pyrimidine + 2 H(+) = thiamine phosphate + CO2 + diphosphate</text>
        <dbReference type="Rhea" id="RHEA:47844"/>
        <dbReference type="ChEBI" id="CHEBI:15378"/>
        <dbReference type="ChEBI" id="CHEBI:16526"/>
        <dbReference type="ChEBI" id="CHEBI:33019"/>
        <dbReference type="ChEBI" id="CHEBI:37575"/>
        <dbReference type="ChEBI" id="CHEBI:57841"/>
        <dbReference type="ChEBI" id="CHEBI:62899"/>
        <dbReference type="EC" id="2.5.1.3"/>
    </reaction>
</comment>
<dbReference type="KEGG" id="cpae:CPAST_c01440"/>
<dbReference type="CDD" id="cd00564">
    <property type="entry name" value="TMP_TenI"/>
    <property type="match status" value="1"/>
</dbReference>
<keyword evidence="2 9" id="KW-0808">Transferase</keyword>
<dbReference type="GeneID" id="93072400"/>
<comment type="function">
    <text evidence="9">Condenses 4-methyl-5-(beta-hydroxyethyl)thiazole monophosphate (THZ-P) and 2-methyl-4-amino-5-hydroxymethyl pyrimidine pyrophosphate (HMP-PP) to form thiamine monophosphate (TMP).</text>
</comment>
<feature type="binding site" evidence="9">
    <location>
        <position position="165"/>
    </location>
    <ligand>
        <name>2-[(2R,5Z)-2-carboxy-4-methylthiazol-5(2H)-ylidene]ethyl phosphate</name>
        <dbReference type="ChEBI" id="CHEBI:62899"/>
    </ligand>
</feature>
<feature type="binding site" evidence="9">
    <location>
        <begin position="134"/>
        <end position="136"/>
    </location>
    <ligand>
        <name>2-[(2R,5Z)-2-carboxy-4-methylthiazol-5(2H)-ylidene]ethyl phosphate</name>
        <dbReference type="ChEBI" id="CHEBI:62899"/>
    </ligand>
</feature>
<dbReference type="Proteomes" id="UP000030905">
    <property type="component" value="Chromosome"/>
</dbReference>
<feature type="binding site" evidence="9">
    <location>
        <position position="137"/>
    </location>
    <ligand>
        <name>4-amino-2-methyl-5-(diphosphooxymethyl)pyrimidine</name>
        <dbReference type="ChEBI" id="CHEBI:57841"/>
    </ligand>
</feature>
<dbReference type="Pfam" id="PF02581">
    <property type="entry name" value="TMP-TENI"/>
    <property type="match status" value="1"/>
</dbReference>
<evidence type="ECO:0000256" key="1">
    <source>
        <dbReference type="ARBA" id="ARBA00005165"/>
    </source>
</evidence>
<dbReference type="RefSeq" id="WP_003440362.1">
    <property type="nucleotide sequence ID" value="NZ_ANZB01000001.1"/>
</dbReference>
<reference evidence="14 15" key="3">
    <citation type="journal article" name="Genome Announc.">
        <title>Improved Draft Genome Sequence of Clostridium pasteurianum Strain ATCC 6013 (DSM 525) Using a Hybrid Next-Generation Sequencing Approach.</title>
        <authorList>
            <person name="Pyne M.E."/>
            <person name="Utturkar S."/>
            <person name="Brown S.D."/>
            <person name="Moo-Young M."/>
            <person name="Chung D.A."/>
            <person name="Chou C.P."/>
        </authorList>
    </citation>
    <scope>NUCLEOTIDE SEQUENCE [LARGE SCALE GENOMIC DNA]</scope>
    <source>
        <strain evidence="14 15">ATCC 6013</strain>
    </source>
</reference>
<evidence type="ECO:0000259" key="12">
    <source>
        <dbReference type="Pfam" id="PF02581"/>
    </source>
</evidence>
<feature type="binding site" evidence="9">
    <location>
        <position position="69"/>
    </location>
    <ligand>
        <name>4-amino-2-methyl-5-(diphosphooxymethyl)pyrimidine</name>
        <dbReference type="ChEBI" id="CHEBI:57841"/>
    </ligand>
</feature>
<dbReference type="PATRIC" id="fig|1262449.3.peg.32"/>
<dbReference type="KEGG" id="cpat:CLPA_c01440"/>
<reference evidence="13 16" key="1">
    <citation type="journal article" date="2015" name="Genome Announc.">
        <title>Complete Genome Sequence of the Nitrogen-Fixing and Solvent-Producing Clostridium pasteurianum DSM 525.</title>
        <authorList>
            <person name="Poehlein A."/>
            <person name="Grosse-Honebrink A."/>
            <person name="Zhang Y."/>
            <person name="Minton N.P."/>
            <person name="Daniel R."/>
        </authorList>
    </citation>
    <scope>NUCLEOTIDE SEQUENCE [LARGE SCALE GENOMIC DNA]</scope>
    <source>
        <strain evidence="13">DSM 525</strain>
        <strain evidence="16">DSM 525 / ATCC 6013</strain>
    </source>
</reference>
<protein>
    <recommendedName>
        <fullName evidence="9">Thiamine-phosphate synthase</fullName>
        <shortName evidence="9">TP synthase</shortName>
        <shortName evidence="9">TPS</shortName>
        <ecNumber evidence="9">2.5.1.3</ecNumber>
    </recommendedName>
    <alternativeName>
        <fullName evidence="9">Thiamine-phosphate pyrophosphorylase</fullName>
        <shortName evidence="9">TMP pyrophosphorylase</shortName>
        <shortName evidence="9">TMP-PPase</shortName>
    </alternativeName>
</protein>
<comment type="cofactor">
    <cofactor evidence="9">
        <name>Mg(2+)</name>
        <dbReference type="ChEBI" id="CHEBI:18420"/>
    </cofactor>
    <text evidence="9">Binds 1 Mg(2+) ion per subunit.</text>
</comment>
<dbReference type="InterPro" id="IPR034291">
    <property type="entry name" value="TMP_synthase"/>
</dbReference>
<evidence type="ECO:0000256" key="4">
    <source>
        <dbReference type="ARBA" id="ARBA00022842"/>
    </source>
</evidence>
<comment type="similarity">
    <text evidence="9 10">Belongs to the thiamine-phosphate synthase family.</text>
</comment>
<dbReference type="InterPro" id="IPR022998">
    <property type="entry name" value="ThiamineP_synth_TenI"/>
</dbReference>
<keyword evidence="5 9" id="KW-0784">Thiamine biosynthesis</keyword>
<dbReference type="EC" id="2.5.1.3" evidence="9"/>
<evidence type="ECO:0000313" key="14">
    <source>
        <dbReference type="EMBL" id="KRU13756.1"/>
    </source>
</evidence>
<evidence type="ECO:0000313" key="16">
    <source>
        <dbReference type="Proteomes" id="UP000030905"/>
    </source>
</evidence>
<evidence type="ECO:0000256" key="8">
    <source>
        <dbReference type="ARBA" id="ARBA00047883"/>
    </source>
</evidence>
<feature type="binding site" evidence="9">
    <location>
        <begin position="185"/>
        <end position="186"/>
    </location>
    <ligand>
        <name>2-[(2R,5Z)-2-carboxy-4-methylthiazol-5(2H)-ylidene]ethyl phosphate</name>
        <dbReference type="ChEBI" id="CHEBI:62899"/>
    </ligand>
</feature>
<dbReference type="HAMAP" id="MF_00097">
    <property type="entry name" value="TMP_synthase"/>
    <property type="match status" value="1"/>
</dbReference>
<reference evidence="14" key="2">
    <citation type="submission" date="2015-10" db="EMBL/GenBank/DDBJ databases">
        <title>Improved Draft Genome Sequence of Clostridium pasteurianum Strain ATCC 6013 (DSM 525) Using a Hybrid Next-Generation Sequencing Approach.</title>
        <authorList>
            <person name="Pyne M.E."/>
            <person name="Utturkar S.M."/>
            <person name="Brown S.D."/>
            <person name="Moo-Young M."/>
            <person name="Chung D.A."/>
            <person name="Chou P.C."/>
        </authorList>
    </citation>
    <scope>NUCLEOTIDE SEQUENCE</scope>
    <source>
        <strain evidence="14">ATCC 6013</strain>
    </source>
</reference>
<dbReference type="EMBL" id="CP009268">
    <property type="protein sequence ID" value="AJA50232.1"/>
    <property type="molecule type" value="Genomic_DNA"/>
</dbReference>
<dbReference type="GO" id="GO:0009229">
    <property type="term" value="P:thiamine diphosphate biosynthetic process"/>
    <property type="evidence" value="ECO:0007669"/>
    <property type="project" value="UniProtKB-UniRule"/>
</dbReference>
<name>A0A0H3IYZ0_CLOPA</name>
<feature type="binding site" evidence="9">
    <location>
        <position position="89"/>
    </location>
    <ligand>
        <name>Mg(2+)</name>
        <dbReference type="ChEBI" id="CHEBI:18420"/>
    </ligand>
</feature>
<feature type="binding site" evidence="9">
    <location>
        <begin position="37"/>
        <end position="41"/>
    </location>
    <ligand>
        <name>4-amino-2-methyl-5-(diphosphooxymethyl)pyrimidine</name>
        <dbReference type="ChEBI" id="CHEBI:57841"/>
    </ligand>
</feature>
<dbReference type="GO" id="GO:0009228">
    <property type="term" value="P:thiamine biosynthetic process"/>
    <property type="evidence" value="ECO:0007669"/>
    <property type="project" value="UniProtKB-KW"/>
</dbReference>
<evidence type="ECO:0000256" key="11">
    <source>
        <dbReference type="RuleBase" id="RU004253"/>
    </source>
</evidence>
<evidence type="ECO:0000256" key="5">
    <source>
        <dbReference type="ARBA" id="ARBA00022977"/>
    </source>
</evidence>